<dbReference type="GeneID" id="68314792"/>
<dbReference type="RefSeq" id="XP_044680252.1">
    <property type="nucleotide sequence ID" value="XM_044824595.1"/>
</dbReference>
<feature type="compositionally biased region" description="Low complexity" evidence="2">
    <location>
        <begin position="221"/>
        <end position="237"/>
    </location>
</feature>
<dbReference type="InterPro" id="IPR036389">
    <property type="entry name" value="RNase_III_sf"/>
</dbReference>
<evidence type="ECO:0000313" key="5">
    <source>
        <dbReference type="Proteomes" id="UP000827133"/>
    </source>
</evidence>
<dbReference type="KEGG" id="fmu:J7337_006936"/>
<dbReference type="GO" id="GO:0006369">
    <property type="term" value="P:termination of RNA polymerase II transcription"/>
    <property type="evidence" value="ECO:0007669"/>
    <property type="project" value="TreeGrafter"/>
</dbReference>
<dbReference type="GO" id="GO:0034475">
    <property type="term" value="P:U4 snRNA 3'-end processing"/>
    <property type="evidence" value="ECO:0007669"/>
    <property type="project" value="TreeGrafter"/>
</dbReference>
<dbReference type="SUPFAM" id="SSF54768">
    <property type="entry name" value="dsRNA-binding domain-like"/>
    <property type="match status" value="1"/>
</dbReference>
<protein>
    <recommendedName>
        <fullName evidence="3">RNase III domain-containing protein</fullName>
    </recommendedName>
</protein>
<dbReference type="Proteomes" id="UP000827133">
    <property type="component" value="Unassembled WGS sequence"/>
</dbReference>
<name>A0A9P8DGB5_9HYPO</name>
<dbReference type="EMBL" id="JAHBCI010000005">
    <property type="protein sequence ID" value="KAG9501252.1"/>
    <property type="molecule type" value="Genomic_DNA"/>
</dbReference>
<evidence type="ECO:0000259" key="3">
    <source>
        <dbReference type="PROSITE" id="PS50142"/>
    </source>
</evidence>
<dbReference type="Gene3D" id="1.10.1520.10">
    <property type="entry name" value="Ribonuclease III domain"/>
    <property type="match status" value="1"/>
</dbReference>
<proteinExistence type="predicted"/>
<dbReference type="GO" id="GO:0004525">
    <property type="term" value="F:ribonuclease III activity"/>
    <property type="evidence" value="ECO:0007669"/>
    <property type="project" value="InterPro"/>
</dbReference>
<gene>
    <name evidence="4" type="ORF">J7337_006936</name>
</gene>
<evidence type="ECO:0000313" key="4">
    <source>
        <dbReference type="EMBL" id="KAG9501252.1"/>
    </source>
</evidence>
<dbReference type="PANTHER" id="PTHR11207">
    <property type="entry name" value="RIBONUCLEASE III"/>
    <property type="match status" value="1"/>
</dbReference>
<feature type="region of interest" description="Disordered" evidence="2">
    <location>
        <begin position="1"/>
        <end position="25"/>
    </location>
</feature>
<feature type="region of interest" description="Disordered" evidence="2">
    <location>
        <begin position="218"/>
        <end position="246"/>
    </location>
</feature>
<dbReference type="SMART" id="SM00535">
    <property type="entry name" value="RIBOc"/>
    <property type="match status" value="1"/>
</dbReference>
<evidence type="ECO:0000256" key="1">
    <source>
        <dbReference type="ARBA" id="ARBA00022884"/>
    </source>
</evidence>
<dbReference type="GO" id="GO:0006364">
    <property type="term" value="P:rRNA processing"/>
    <property type="evidence" value="ECO:0007669"/>
    <property type="project" value="TreeGrafter"/>
</dbReference>
<dbReference type="CDD" id="cd00593">
    <property type="entry name" value="RIBOc"/>
    <property type="match status" value="1"/>
</dbReference>
<keyword evidence="5" id="KW-1185">Reference proteome</keyword>
<reference evidence="4" key="1">
    <citation type="journal article" date="2021" name="Mol. Plant Microbe Interact.">
        <title>Telomere to telomere genome assembly of Fusarium musae F31, causal agent of crown rot disease of banana.</title>
        <authorList>
            <person name="Degradi L."/>
            <person name="Tava V."/>
            <person name="Kunova A."/>
            <person name="Cortesi P."/>
            <person name="Saracchi M."/>
            <person name="Pasquali M."/>
        </authorList>
    </citation>
    <scope>NUCLEOTIDE SEQUENCE</scope>
    <source>
        <strain evidence="4">F31</strain>
    </source>
</reference>
<keyword evidence="1" id="KW-0694">RNA-binding</keyword>
<dbReference type="Gene3D" id="3.30.160.20">
    <property type="match status" value="1"/>
</dbReference>
<dbReference type="InterPro" id="IPR000999">
    <property type="entry name" value="RNase_III_dom"/>
</dbReference>
<feature type="domain" description="RNase III" evidence="3">
    <location>
        <begin position="76"/>
        <end position="176"/>
    </location>
</feature>
<evidence type="ECO:0000256" key="2">
    <source>
        <dbReference type="SAM" id="MobiDB-lite"/>
    </source>
</evidence>
<dbReference type="Pfam" id="PF00636">
    <property type="entry name" value="Ribonuclease_3"/>
    <property type="match status" value="1"/>
</dbReference>
<dbReference type="SUPFAM" id="SSF69065">
    <property type="entry name" value="RNase III domain-like"/>
    <property type="match status" value="1"/>
</dbReference>
<dbReference type="GO" id="GO:0005654">
    <property type="term" value="C:nucleoplasm"/>
    <property type="evidence" value="ECO:0007669"/>
    <property type="project" value="TreeGrafter"/>
</dbReference>
<dbReference type="PROSITE" id="PS50142">
    <property type="entry name" value="RNASE_3_2"/>
    <property type="match status" value="1"/>
</dbReference>
<dbReference type="AlphaFoldDB" id="A0A9P8DGB5"/>
<dbReference type="GO" id="GO:0003723">
    <property type="term" value="F:RNA binding"/>
    <property type="evidence" value="ECO:0007669"/>
    <property type="project" value="UniProtKB-KW"/>
</dbReference>
<accession>A0A9P8DGB5</accession>
<organism evidence="4 5">
    <name type="scientific">Fusarium musae</name>
    <dbReference type="NCBI Taxonomy" id="1042133"/>
    <lineage>
        <taxon>Eukaryota</taxon>
        <taxon>Fungi</taxon>
        <taxon>Dikarya</taxon>
        <taxon>Ascomycota</taxon>
        <taxon>Pezizomycotina</taxon>
        <taxon>Sordariomycetes</taxon>
        <taxon>Hypocreomycetidae</taxon>
        <taxon>Hypocreales</taxon>
        <taxon>Nectriaceae</taxon>
        <taxon>Fusarium</taxon>
    </lineage>
</organism>
<sequence>MSKRPNQDDHCEEDEPRKRVQLDSEKAPLTGTIATVAPGVSRWTVADIAPCLPPLPPISPELEEQVFRHPGLGVPNYERLEWYGDAALEMISTELVFETFDYLPTGRSSQLREQLVRNITLADYYRQYGMQYKTKVPMDMGSMVDLIHRSGRDKETIKIQGDVFEAYVGAVVKSDPRQGAANAVAWLKALWAQTIKDQIKQAEQHRKNALKGQRFLARSSATTAPTKQTVTTQAKPTADPKASASNKERLSRAIVVRGIKLRYEDMPCNKKDKNLNLPLFTVGVYLDGWGEAGKLLGFGTALGKKEAGEKAAKSVLDNRKQLKVYEAKKEAWIKEAQEKGASCSGIMLDDSVLET</sequence>
<comment type="caution">
    <text evidence="4">The sequence shown here is derived from an EMBL/GenBank/DDBJ whole genome shotgun (WGS) entry which is preliminary data.</text>
</comment>
<dbReference type="PANTHER" id="PTHR11207:SF0">
    <property type="entry name" value="RIBONUCLEASE 3"/>
    <property type="match status" value="1"/>
</dbReference>